<feature type="compositionally biased region" description="Low complexity" evidence="1">
    <location>
        <begin position="54"/>
        <end position="65"/>
    </location>
</feature>
<name>A0A9I9E385_CUCME</name>
<dbReference type="AlphaFoldDB" id="A0A9I9E385"/>
<reference evidence="2" key="1">
    <citation type="submission" date="2023-03" db="UniProtKB">
        <authorList>
            <consortium name="EnsemblPlants"/>
        </authorList>
    </citation>
    <scope>IDENTIFICATION</scope>
</reference>
<feature type="compositionally biased region" description="Low complexity" evidence="1">
    <location>
        <begin position="73"/>
        <end position="84"/>
    </location>
</feature>
<dbReference type="EnsemblPlants" id="MELO3C028048.2.1">
    <property type="protein sequence ID" value="MELO3C028048.2.1"/>
    <property type="gene ID" value="MELO3C028048.2"/>
</dbReference>
<evidence type="ECO:0000313" key="2">
    <source>
        <dbReference type="EnsemblPlants" id="MELO3C028048.2.1"/>
    </source>
</evidence>
<proteinExistence type="predicted"/>
<dbReference type="Gramene" id="MELO3C028048.2.1">
    <property type="protein sequence ID" value="MELO3C028048.2.1"/>
    <property type="gene ID" value="MELO3C028048.2"/>
</dbReference>
<evidence type="ECO:0000256" key="1">
    <source>
        <dbReference type="SAM" id="MobiDB-lite"/>
    </source>
</evidence>
<feature type="region of interest" description="Disordered" evidence="1">
    <location>
        <begin position="45"/>
        <end position="87"/>
    </location>
</feature>
<accession>A0A9I9E385</accession>
<protein>
    <submittedName>
        <fullName evidence="2">Uncharacterized protein</fullName>
    </submittedName>
</protein>
<organism evidence="2">
    <name type="scientific">Cucumis melo</name>
    <name type="common">Muskmelon</name>
    <dbReference type="NCBI Taxonomy" id="3656"/>
    <lineage>
        <taxon>Eukaryota</taxon>
        <taxon>Viridiplantae</taxon>
        <taxon>Streptophyta</taxon>
        <taxon>Embryophyta</taxon>
        <taxon>Tracheophyta</taxon>
        <taxon>Spermatophyta</taxon>
        <taxon>Magnoliopsida</taxon>
        <taxon>eudicotyledons</taxon>
        <taxon>Gunneridae</taxon>
        <taxon>Pentapetalae</taxon>
        <taxon>rosids</taxon>
        <taxon>fabids</taxon>
        <taxon>Cucurbitales</taxon>
        <taxon>Cucurbitaceae</taxon>
        <taxon>Benincaseae</taxon>
        <taxon>Cucumis</taxon>
    </lineage>
</organism>
<sequence length="122" mass="12716">PPEPSISSSSSIAFFLVSASPPVPPPPSVWSSSASATVVRRGSPSFRISSRLQSPDAAAPLRSLPPSSPPPSLSSSPSPLSNASQRRFATAAVAGRDKVLKTVLPIFLRPDPTRFQLTRAVS</sequence>